<name>E3VWN2_TAESA</name>
<sequence length="131" mass="14750">MVCRFGLILLVAVVVLASDGQNSGKRSIVPYIRCFALSAKKIAVVWDTKDMAGYGVKKIEVIIKKAIHPRKTWNTTVSVDNGKVIMSGLKANTTYRVDVDGYRNDFMVFGSERFVTTPLKKKIKNRKVRRL</sequence>
<protein>
    <submittedName>
        <fullName evidence="2">18 kDa oncosphere antigen</fullName>
    </submittedName>
</protein>
<dbReference type="AlphaFoldDB" id="E3VWN2"/>
<feature type="signal peptide" evidence="1">
    <location>
        <begin position="1"/>
        <end position="17"/>
    </location>
</feature>
<keyword evidence="1" id="KW-0732">Signal</keyword>
<proteinExistence type="predicted"/>
<evidence type="ECO:0000256" key="1">
    <source>
        <dbReference type="SAM" id="SignalP"/>
    </source>
</evidence>
<evidence type="ECO:0000313" key="2">
    <source>
        <dbReference type="EMBL" id="ADO86979.1"/>
    </source>
</evidence>
<organism evidence="2">
    <name type="scientific">Taenia saginata</name>
    <name type="common">Beef tapeworm</name>
    <name type="synonym">Cysticercus bovis</name>
    <dbReference type="NCBI Taxonomy" id="6206"/>
    <lineage>
        <taxon>Eukaryota</taxon>
        <taxon>Metazoa</taxon>
        <taxon>Spiralia</taxon>
        <taxon>Lophotrochozoa</taxon>
        <taxon>Platyhelminthes</taxon>
        <taxon>Cestoda</taxon>
        <taxon>Eucestoda</taxon>
        <taxon>Cyclophyllidea</taxon>
        <taxon>Taeniidae</taxon>
        <taxon>Taenia</taxon>
    </lineage>
</organism>
<accession>E3VWN2</accession>
<reference evidence="2" key="1">
    <citation type="journal article" date="2011" name="Mol. Biochem. Parasitol.">
        <title>Genetic variability of the 18 kDa/HP6 protective antigen in Taenia saginata and Taenia asiatica: implications for vaccine development.</title>
        <authorList>
            <person name="Gonzalez L.M."/>
            <person name="Ramiro R."/>
            <person name="Garcia L."/>
            <person name="Parkhouse R.M."/>
            <person name="McManus D.P."/>
            <person name="Garate T."/>
        </authorList>
    </citation>
    <scope>NUCLEOTIDE SEQUENCE</scope>
    <source>
        <strain evidence="2">8</strain>
    </source>
</reference>
<dbReference type="Gene3D" id="2.60.40.10">
    <property type="entry name" value="Immunoglobulins"/>
    <property type="match status" value="1"/>
</dbReference>
<dbReference type="EMBL" id="HQ318711">
    <property type="protein sequence ID" value="ADO86979.1"/>
    <property type="molecule type" value="Genomic_DNA"/>
</dbReference>
<dbReference type="InterPro" id="IPR013783">
    <property type="entry name" value="Ig-like_fold"/>
</dbReference>
<feature type="chain" id="PRO_5003182881" evidence="1">
    <location>
        <begin position="18"/>
        <end position="131"/>
    </location>
</feature>